<proteinExistence type="predicted"/>
<organism evidence="2">
    <name type="scientific">Tanacetum cinerariifolium</name>
    <name type="common">Dalmatian daisy</name>
    <name type="synonym">Chrysanthemum cinerariifolium</name>
    <dbReference type="NCBI Taxonomy" id="118510"/>
    <lineage>
        <taxon>Eukaryota</taxon>
        <taxon>Viridiplantae</taxon>
        <taxon>Streptophyta</taxon>
        <taxon>Embryophyta</taxon>
        <taxon>Tracheophyta</taxon>
        <taxon>Spermatophyta</taxon>
        <taxon>Magnoliopsida</taxon>
        <taxon>eudicotyledons</taxon>
        <taxon>Gunneridae</taxon>
        <taxon>Pentapetalae</taxon>
        <taxon>asterids</taxon>
        <taxon>campanulids</taxon>
        <taxon>Asterales</taxon>
        <taxon>Asteraceae</taxon>
        <taxon>Asteroideae</taxon>
        <taxon>Anthemideae</taxon>
        <taxon>Anthemidinae</taxon>
        <taxon>Tanacetum</taxon>
    </lineage>
</organism>
<feature type="non-terminal residue" evidence="2">
    <location>
        <position position="74"/>
    </location>
</feature>
<sequence>LRLTTSEKGKQAAKASKAKNEATGTLLRVPDVPTDESEEEISWNSTNEVGDDDEGKDDDGDDGEEGDGDDDDNE</sequence>
<feature type="compositionally biased region" description="Acidic residues" evidence="1">
    <location>
        <begin position="49"/>
        <end position="74"/>
    </location>
</feature>
<name>A0A699VEL6_TANCI</name>
<evidence type="ECO:0000313" key="2">
    <source>
        <dbReference type="EMBL" id="GFD32419.1"/>
    </source>
</evidence>
<dbReference type="AlphaFoldDB" id="A0A699VEL6"/>
<comment type="caution">
    <text evidence="2">The sequence shown here is derived from an EMBL/GenBank/DDBJ whole genome shotgun (WGS) entry which is preliminary data.</text>
</comment>
<feature type="region of interest" description="Disordered" evidence="1">
    <location>
        <begin position="1"/>
        <end position="74"/>
    </location>
</feature>
<dbReference type="EMBL" id="BKCJ011424028">
    <property type="protein sequence ID" value="GFD32419.1"/>
    <property type="molecule type" value="Genomic_DNA"/>
</dbReference>
<accession>A0A699VEL6</accession>
<protein>
    <submittedName>
        <fullName evidence="2">Uncharacterized protein</fullName>
    </submittedName>
</protein>
<feature type="compositionally biased region" description="Basic and acidic residues" evidence="1">
    <location>
        <begin position="1"/>
        <end position="10"/>
    </location>
</feature>
<evidence type="ECO:0000256" key="1">
    <source>
        <dbReference type="SAM" id="MobiDB-lite"/>
    </source>
</evidence>
<gene>
    <name evidence="2" type="ORF">Tci_904388</name>
</gene>
<reference evidence="2" key="1">
    <citation type="journal article" date="2019" name="Sci. Rep.">
        <title>Draft genome of Tanacetum cinerariifolium, the natural source of mosquito coil.</title>
        <authorList>
            <person name="Yamashiro T."/>
            <person name="Shiraishi A."/>
            <person name="Satake H."/>
            <person name="Nakayama K."/>
        </authorList>
    </citation>
    <scope>NUCLEOTIDE SEQUENCE</scope>
</reference>
<feature type="non-terminal residue" evidence="2">
    <location>
        <position position="1"/>
    </location>
</feature>